<protein>
    <submittedName>
        <fullName evidence="2">Uncharacterized protein</fullName>
    </submittedName>
</protein>
<keyword evidence="3" id="KW-1185">Reference proteome</keyword>
<dbReference type="AlphaFoldDB" id="A0A8H6CD05"/>
<keyword evidence="1" id="KW-0472">Membrane</keyword>
<evidence type="ECO:0000313" key="2">
    <source>
        <dbReference type="EMBL" id="KAF6221063.1"/>
    </source>
</evidence>
<gene>
    <name evidence="2" type="ORF">HO133_002744</name>
</gene>
<comment type="caution">
    <text evidence="2">The sequence shown here is derived from an EMBL/GenBank/DDBJ whole genome shotgun (WGS) entry which is preliminary data.</text>
</comment>
<proteinExistence type="predicted"/>
<dbReference type="GeneID" id="59331156"/>
<feature type="transmembrane region" description="Helical" evidence="1">
    <location>
        <begin position="101"/>
        <end position="124"/>
    </location>
</feature>
<dbReference type="EMBL" id="JACCJB010000015">
    <property type="protein sequence ID" value="KAF6221063.1"/>
    <property type="molecule type" value="Genomic_DNA"/>
</dbReference>
<organism evidence="2 3">
    <name type="scientific">Letharia lupina</name>
    <dbReference type="NCBI Taxonomy" id="560253"/>
    <lineage>
        <taxon>Eukaryota</taxon>
        <taxon>Fungi</taxon>
        <taxon>Dikarya</taxon>
        <taxon>Ascomycota</taxon>
        <taxon>Pezizomycotina</taxon>
        <taxon>Lecanoromycetes</taxon>
        <taxon>OSLEUM clade</taxon>
        <taxon>Lecanoromycetidae</taxon>
        <taxon>Lecanorales</taxon>
        <taxon>Lecanorineae</taxon>
        <taxon>Parmeliaceae</taxon>
        <taxon>Letharia</taxon>
    </lineage>
</organism>
<evidence type="ECO:0000256" key="1">
    <source>
        <dbReference type="SAM" id="Phobius"/>
    </source>
</evidence>
<evidence type="ECO:0000313" key="3">
    <source>
        <dbReference type="Proteomes" id="UP000593566"/>
    </source>
</evidence>
<accession>A0A8H6CD05</accession>
<keyword evidence="1" id="KW-1133">Transmembrane helix</keyword>
<feature type="transmembrane region" description="Helical" evidence="1">
    <location>
        <begin position="33"/>
        <end position="53"/>
    </location>
</feature>
<dbReference type="Proteomes" id="UP000593566">
    <property type="component" value="Unassembled WGS sequence"/>
</dbReference>
<reference evidence="2 3" key="1">
    <citation type="journal article" date="2020" name="Genomics">
        <title>Complete, high-quality genomes from long-read metagenomic sequencing of two wolf lichen thalli reveals enigmatic genome architecture.</title>
        <authorList>
            <person name="McKenzie S.K."/>
            <person name="Walston R.F."/>
            <person name="Allen J.L."/>
        </authorList>
    </citation>
    <scope>NUCLEOTIDE SEQUENCE [LARGE SCALE GENOMIC DNA]</scope>
    <source>
        <strain evidence="2">WasteWater1</strain>
    </source>
</reference>
<sequence>MVSCLTVDTPTPSTCWSGSALLFDADSRNVRTYFTTAFTIVNTLLPFVGSFVIKRINQRAILKGAAVNNNGLPLSHLSPWLSLTSTALNWFRTRRFPGGPFGVVMLFSGLISVLSSFIVSYFVFGYTLAGHCPFGKGVVVSQANAVVWPEKTPLPDYFYPTPLWPGSTISVSSQMISYFSRPRVGLTPIIGISQIANNDLDFYARDEDILGGWQCNRDPSLAGKLAFTNNLTRPNQGLLHPQLVDRDLLYTNTILADQGALIQPGYSDGLNAFANLVELSSSLGSTWDVKAVMISNLSGDSDTTQFSVTDLHCNLVASPQIPSSNTTLDLILSNTNASAVLTNWGPLILGAIMVISQGNATGYTQVLETHLNAMSMSWGSNDNADHTASVSGCVLSRAATNIGVWVILAIEIILLLILGVLDLVTLLALRRNKNIYEKIKGTPSDLVDWQVAFFRDLKKDKEAKFEAKDLRAYSYGWDDGHEMLVLKENYGRGSAKRTQKYKAGPDRDGDLEMEEHLSGEELRLVGKSVEGHIDT</sequence>
<feature type="transmembrane region" description="Helical" evidence="1">
    <location>
        <begin position="402"/>
        <end position="429"/>
    </location>
</feature>
<keyword evidence="1" id="KW-0812">Transmembrane</keyword>
<name>A0A8H6CD05_9LECA</name>
<dbReference type="RefSeq" id="XP_037150498.1">
    <property type="nucleotide sequence ID" value="XM_037293669.1"/>
</dbReference>